<evidence type="ECO:0000313" key="2">
    <source>
        <dbReference type="EMBL" id="GAA4386578.1"/>
    </source>
</evidence>
<feature type="transmembrane region" description="Helical" evidence="1">
    <location>
        <begin position="187"/>
        <end position="209"/>
    </location>
</feature>
<gene>
    <name evidence="2" type="ORF">GCM10023186_31400</name>
</gene>
<reference evidence="3" key="1">
    <citation type="journal article" date="2019" name="Int. J. Syst. Evol. Microbiol.">
        <title>The Global Catalogue of Microorganisms (GCM) 10K type strain sequencing project: providing services to taxonomists for standard genome sequencing and annotation.</title>
        <authorList>
            <consortium name="The Broad Institute Genomics Platform"/>
            <consortium name="The Broad Institute Genome Sequencing Center for Infectious Disease"/>
            <person name="Wu L."/>
            <person name="Ma J."/>
        </authorList>
    </citation>
    <scope>NUCLEOTIDE SEQUENCE [LARGE SCALE GENOMIC DNA]</scope>
    <source>
        <strain evidence="3">JCM 17924</strain>
    </source>
</reference>
<proteinExistence type="predicted"/>
<keyword evidence="1" id="KW-0472">Membrane</keyword>
<name>A0ABP8J8H6_9BACT</name>
<feature type="transmembrane region" description="Helical" evidence="1">
    <location>
        <begin position="38"/>
        <end position="58"/>
    </location>
</feature>
<feature type="transmembrane region" description="Helical" evidence="1">
    <location>
        <begin position="115"/>
        <end position="134"/>
    </location>
</feature>
<dbReference type="EMBL" id="BAABHA010000010">
    <property type="protein sequence ID" value="GAA4386578.1"/>
    <property type="molecule type" value="Genomic_DNA"/>
</dbReference>
<organism evidence="2 3">
    <name type="scientific">Hymenobacter koreensis</name>
    <dbReference type="NCBI Taxonomy" id="1084523"/>
    <lineage>
        <taxon>Bacteria</taxon>
        <taxon>Pseudomonadati</taxon>
        <taxon>Bacteroidota</taxon>
        <taxon>Cytophagia</taxon>
        <taxon>Cytophagales</taxon>
        <taxon>Hymenobacteraceae</taxon>
        <taxon>Hymenobacter</taxon>
    </lineage>
</organism>
<keyword evidence="1" id="KW-0812">Transmembrane</keyword>
<keyword evidence="3" id="KW-1185">Reference proteome</keyword>
<evidence type="ECO:0000256" key="1">
    <source>
        <dbReference type="SAM" id="Phobius"/>
    </source>
</evidence>
<keyword evidence="1" id="KW-1133">Transmembrane helix</keyword>
<feature type="transmembrane region" description="Helical" evidence="1">
    <location>
        <begin position="155"/>
        <end position="175"/>
    </location>
</feature>
<sequence length="214" mass="24520">MAYTREQVIILSAVAPVLLASGVAAYRFRHLPQTGRVLTALVWFALATEVVSRVCWFLKINNLFLWPIYMSVEFALLVWLYSLVTPPYRKYATVAIGLFMAGVLTEFVWRSNQPLVISNLARSAESVMIIALALRHAYRSFREPVAGELWRQPMLWVSLGLLVFFSANFFIYLFINYALNYSQQLNFHIWATHAGLNLVLYAAYAYALWISPPK</sequence>
<feature type="transmembrane region" description="Helical" evidence="1">
    <location>
        <begin position="6"/>
        <end position="26"/>
    </location>
</feature>
<accession>A0ABP8J8H6</accession>
<feature type="transmembrane region" description="Helical" evidence="1">
    <location>
        <begin position="91"/>
        <end position="109"/>
    </location>
</feature>
<comment type="caution">
    <text evidence="2">The sequence shown here is derived from an EMBL/GenBank/DDBJ whole genome shotgun (WGS) entry which is preliminary data.</text>
</comment>
<evidence type="ECO:0008006" key="4">
    <source>
        <dbReference type="Google" id="ProtNLM"/>
    </source>
</evidence>
<evidence type="ECO:0000313" key="3">
    <source>
        <dbReference type="Proteomes" id="UP001500454"/>
    </source>
</evidence>
<dbReference type="RefSeq" id="WP_345225807.1">
    <property type="nucleotide sequence ID" value="NZ_BAABHA010000010.1"/>
</dbReference>
<feature type="transmembrane region" description="Helical" evidence="1">
    <location>
        <begin position="64"/>
        <end position="84"/>
    </location>
</feature>
<protein>
    <recommendedName>
        <fullName evidence="4">CPBP family intramembrane metalloprotease</fullName>
    </recommendedName>
</protein>
<dbReference type="Proteomes" id="UP001500454">
    <property type="component" value="Unassembled WGS sequence"/>
</dbReference>